<gene>
    <name evidence="6" type="ORF">CPHO_04935</name>
</gene>
<sequence>MLESLLFPDEARYCYLRSAISGSSGIFGTGDSSLGNKPNLANYEQLHPLEQALVSQAVDSRKAEFGDARWCAHQALQELGLGEASPILRGERGMPLWPEGYVGSITHTNGFRAAVVAPGDKVRSIGLDAEPTEPLPPGVLEAIARPAEARQVEELKAAGIFYADKLLFCAKEATYKAWFPLTERFLDFDEAEIDIRLDGTLTSRILSHPTPVAAIEGSWLARDGYAVVSAVVPV</sequence>
<dbReference type="InterPro" id="IPR041354">
    <property type="entry name" value="4PPT_N"/>
</dbReference>
<dbReference type="Proteomes" id="UP000185491">
    <property type="component" value="Chromosome"/>
</dbReference>
<dbReference type="Pfam" id="PF01648">
    <property type="entry name" value="ACPS"/>
    <property type="match status" value="1"/>
</dbReference>
<dbReference type="RefSeq" id="WP_075733712.1">
    <property type="nucleotide sequence ID" value="NZ_CP009249.1"/>
</dbReference>
<evidence type="ECO:0000256" key="3">
    <source>
        <dbReference type="PIRSR" id="PIRSR603542-2"/>
    </source>
</evidence>
<feature type="binding site" evidence="2">
    <location>
        <position position="61"/>
    </location>
    <ligand>
        <name>CoA</name>
        <dbReference type="ChEBI" id="CHEBI:57287"/>
    </ligand>
</feature>
<protein>
    <submittedName>
        <fullName evidence="6">4'-phosphopantetheinyl transferase</fullName>
    </submittedName>
</protein>
<feature type="domain" description="4'-phosphopantetheinyl transferase N-terminal" evidence="5">
    <location>
        <begin position="50"/>
        <end position="117"/>
    </location>
</feature>
<dbReference type="GO" id="GO:0009239">
    <property type="term" value="P:enterobactin biosynthetic process"/>
    <property type="evidence" value="ECO:0007669"/>
    <property type="project" value="InterPro"/>
</dbReference>
<dbReference type="GO" id="GO:0000287">
    <property type="term" value="F:magnesium ion binding"/>
    <property type="evidence" value="ECO:0007669"/>
    <property type="project" value="InterPro"/>
</dbReference>
<dbReference type="GO" id="GO:0008897">
    <property type="term" value="F:holo-[acyl-carrier-protein] synthase activity"/>
    <property type="evidence" value="ECO:0007669"/>
    <property type="project" value="InterPro"/>
</dbReference>
<dbReference type="STRING" id="161895.CPHO_04935"/>
<feature type="binding site" evidence="2">
    <location>
        <position position="128"/>
    </location>
    <ligand>
        <name>CoA</name>
        <dbReference type="ChEBI" id="CHEBI:57287"/>
    </ligand>
</feature>
<dbReference type="PANTHER" id="PTHR38096">
    <property type="entry name" value="ENTEROBACTIN SYNTHASE COMPONENT D"/>
    <property type="match status" value="1"/>
</dbReference>
<feature type="binding site" evidence="2">
    <location>
        <position position="186"/>
    </location>
    <ligand>
        <name>CoA</name>
        <dbReference type="ChEBI" id="CHEBI:57287"/>
    </ligand>
</feature>
<accession>A0A1L7D2J0</accession>
<feature type="binding site" evidence="2">
    <location>
        <position position="69"/>
    </location>
    <ligand>
        <name>CoA</name>
        <dbReference type="ChEBI" id="CHEBI:57287"/>
    </ligand>
</feature>
<feature type="binding site" evidence="3">
    <location>
        <position position="129"/>
    </location>
    <ligand>
        <name>Mg(2+)</name>
        <dbReference type="ChEBI" id="CHEBI:18420"/>
    </ligand>
</feature>
<dbReference type="GO" id="GO:0009366">
    <property type="term" value="C:enterobactin synthetase complex"/>
    <property type="evidence" value="ECO:0007669"/>
    <property type="project" value="InterPro"/>
</dbReference>
<comment type="cofactor">
    <cofactor evidence="3">
        <name>Mg(2+)</name>
        <dbReference type="ChEBI" id="CHEBI:18420"/>
    </cofactor>
</comment>
<dbReference type="GO" id="GO:0005886">
    <property type="term" value="C:plasma membrane"/>
    <property type="evidence" value="ECO:0007669"/>
    <property type="project" value="TreeGrafter"/>
</dbReference>
<dbReference type="EMBL" id="CP009249">
    <property type="protein sequence ID" value="APT92344.1"/>
    <property type="molecule type" value="Genomic_DNA"/>
</dbReference>
<dbReference type="InterPro" id="IPR008278">
    <property type="entry name" value="4-PPantetheinyl_Trfase_dom"/>
</dbReference>
<dbReference type="PRINTS" id="PR01399">
    <property type="entry name" value="ENTSNTHTASED"/>
</dbReference>
<evidence type="ECO:0000259" key="5">
    <source>
        <dbReference type="Pfam" id="PF17837"/>
    </source>
</evidence>
<evidence type="ECO:0000313" key="7">
    <source>
        <dbReference type="Proteomes" id="UP000185491"/>
    </source>
</evidence>
<keyword evidence="3" id="KW-0460">Magnesium</keyword>
<dbReference type="InterPro" id="IPR037143">
    <property type="entry name" value="4-PPantetheinyl_Trfase_dom_sf"/>
</dbReference>
<dbReference type="InterPro" id="IPR003542">
    <property type="entry name" value="Enbac_synth_compD-like"/>
</dbReference>
<evidence type="ECO:0000256" key="2">
    <source>
        <dbReference type="PIRSR" id="PIRSR603542-1"/>
    </source>
</evidence>
<dbReference type="KEGG" id="cpho:CPHO_04935"/>
<dbReference type="SUPFAM" id="SSF56214">
    <property type="entry name" value="4'-phosphopantetheinyl transferase"/>
    <property type="match status" value="1"/>
</dbReference>
<dbReference type="PANTHER" id="PTHR38096:SF1">
    <property type="entry name" value="ENTEROBACTIN SYNTHASE COMPONENT D"/>
    <property type="match status" value="1"/>
</dbReference>
<feature type="binding site" evidence="3">
    <location>
        <position position="128"/>
    </location>
    <ligand>
        <name>Mg(2+)</name>
        <dbReference type="ChEBI" id="CHEBI:18420"/>
    </ligand>
</feature>
<feature type="binding site" evidence="2">
    <location>
        <position position="172"/>
    </location>
    <ligand>
        <name>CoA</name>
        <dbReference type="ChEBI" id="CHEBI:57287"/>
    </ligand>
</feature>
<evidence type="ECO:0000256" key="1">
    <source>
        <dbReference type="ARBA" id="ARBA00022679"/>
    </source>
</evidence>
<evidence type="ECO:0000259" key="4">
    <source>
        <dbReference type="Pfam" id="PF01648"/>
    </source>
</evidence>
<dbReference type="AlphaFoldDB" id="A0A1L7D2J0"/>
<name>A0A1L7D2J0_9CORY</name>
<evidence type="ECO:0000313" key="6">
    <source>
        <dbReference type="EMBL" id="APT92344.1"/>
    </source>
</evidence>
<proteinExistence type="predicted"/>
<dbReference type="OrthoDB" id="8210607at2"/>
<keyword evidence="3" id="KW-0479">Metal-binding</keyword>
<reference evidence="6 7" key="1">
    <citation type="submission" date="2014-08" db="EMBL/GenBank/DDBJ databases">
        <title>Complete genome sequence of Corynebacterium phocae M408/89/1(T)(=DSM 44612(T)), isolated from the common seal (Phoca vitulina).</title>
        <authorList>
            <person name="Ruckert C."/>
            <person name="Albersmeier A."/>
            <person name="Winkler A."/>
            <person name="Kalinowski J."/>
        </authorList>
    </citation>
    <scope>NUCLEOTIDE SEQUENCE [LARGE SCALE GENOMIC DNA]</scope>
    <source>
        <strain evidence="6 7">M408/89/1</strain>
    </source>
</reference>
<keyword evidence="7" id="KW-1185">Reference proteome</keyword>
<organism evidence="6 7">
    <name type="scientific">Corynebacterium phocae</name>
    <dbReference type="NCBI Taxonomy" id="161895"/>
    <lineage>
        <taxon>Bacteria</taxon>
        <taxon>Bacillati</taxon>
        <taxon>Actinomycetota</taxon>
        <taxon>Actinomycetes</taxon>
        <taxon>Mycobacteriales</taxon>
        <taxon>Corynebacteriaceae</taxon>
        <taxon>Corynebacterium</taxon>
    </lineage>
</organism>
<feature type="binding site" evidence="3">
    <location>
        <position position="130"/>
    </location>
    <ligand>
        <name>Mg(2+)</name>
        <dbReference type="ChEBI" id="CHEBI:18420"/>
    </ligand>
</feature>
<keyword evidence="1 6" id="KW-0808">Transferase</keyword>
<feature type="binding site" evidence="2">
    <location>
        <position position="176"/>
    </location>
    <ligand>
        <name>CoA</name>
        <dbReference type="ChEBI" id="CHEBI:57287"/>
    </ligand>
</feature>
<feature type="domain" description="4'-phosphopantetheinyl transferase" evidence="4">
    <location>
        <begin position="124"/>
        <end position="226"/>
    </location>
</feature>
<dbReference type="Pfam" id="PF17837">
    <property type="entry name" value="4PPT_N"/>
    <property type="match status" value="1"/>
</dbReference>
<feature type="binding site" evidence="2">
    <location>
        <begin position="106"/>
        <end position="107"/>
    </location>
    <ligand>
        <name>CoA</name>
        <dbReference type="ChEBI" id="CHEBI:57287"/>
    </ligand>
</feature>